<dbReference type="AlphaFoldDB" id="A0AAP9RUN0"/>
<proteinExistence type="predicted"/>
<evidence type="ECO:0000313" key="2">
    <source>
        <dbReference type="EMBL" id="MCA8381633.1"/>
    </source>
</evidence>
<protein>
    <submittedName>
        <fullName evidence="2">Uncharacterized protein</fullName>
    </submittedName>
</protein>
<reference evidence="2" key="1">
    <citation type="submission" date="2023-08" db="EMBL/GenBank/DDBJ databases">
        <title>A collection of bacterial strains from the Burkholderia cepacia Research Laboratory and Repository.</title>
        <authorList>
            <person name="Lipuma J."/>
            <person name="Spilker T."/>
        </authorList>
    </citation>
    <scope>NUCLEOTIDE SEQUENCE</scope>
    <source>
        <strain evidence="2">AU0862</strain>
    </source>
</reference>
<accession>A0AAP9RUN0</accession>
<feature type="compositionally biased region" description="Polar residues" evidence="1">
    <location>
        <begin position="1"/>
        <end position="11"/>
    </location>
</feature>
<evidence type="ECO:0000256" key="1">
    <source>
        <dbReference type="SAM" id="MobiDB-lite"/>
    </source>
</evidence>
<gene>
    <name evidence="2" type="ORF">LGN22_22320</name>
</gene>
<name>A0AAP9RUN0_9BURK</name>
<organism evidence="2 3">
    <name type="scientific">Burkholderia cenocepacia</name>
    <dbReference type="NCBI Taxonomy" id="95486"/>
    <lineage>
        <taxon>Bacteria</taxon>
        <taxon>Pseudomonadati</taxon>
        <taxon>Pseudomonadota</taxon>
        <taxon>Betaproteobacteria</taxon>
        <taxon>Burkholderiales</taxon>
        <taxon>Burkholderiaceae</taxon>
        <taxon>Burkholderia</taxon>
        <taxon>Burkholderia cepacia complex</taxon>
    </lineage>
</organism>
<dbReference type="EMBL" id="JAIZTC010000006">
    <property type="protein sequence ID" value="MCA8381633.1"/>
    <property type="molecule type" value="Genomic_DNA"/>
</dbReference>
<dbReference type="RefSeq" id="WP_023476607.1">
    <property type="nucleotide sequence ID" value="NZ_CADETM010000001.1"/>
</dbReference>
<dbReference type="GeneID" id="99787191"/>
<sequence length="48" mass="5142">MSATHTTNATPNDDEMTDTPDIPPPEPDDGRHDDLPDLPDPTEVGEDG</sequence>
<feature type="region of interest" description="Disordered" evidence="1">
    <location>
        <begin position="1"/>
        <end position="48"/>
    </location>
</feature>
<dbReference type="Proteomes" id="UP001199070">
    <property type="component" value="Unassembled WGS sequence"/>
</dbReference>
<comment type="caution">
    <text evidence="2">The sequence shown here is derived from an EMBL/GenBank/DDBJ whole genome shotgun (WGS) entry which is preliminary data.</text>
</comment>
<evidence type="ECO:0000313" key="3">
    <source>
        <dbReference type="Proteomes" id="UP001199070"/>
    </source>
</evidence>